<feature type="transmembrane region" description="Helical" evidence="19">
    <location>
        <begin position="12"/>
        <end position="33"/>
    </location>
</feature>
<evidence type="ECO:0000256" key="2">
    <source>
        <dbReference type="ARBA" id="ARBA00004651"/>
    </source>
</evidence>
<evidence type="ECO:0000256" key="10">
    <source>
        <dbReference type="ARBA" id="ARBA00022679"/>
    </source>
</evidence>
<comment type="caution">
    <text evidence="20">The sequence shown here is derived from an EMBL/GenBank/DDBJ whole genome shotgun (WGS) entry which is preliminary data.</text>
</comment>
<feature type="transmembrane region" description="Helical" evidence="19">
    <location>
        <begin position="39"/>
        <end position="58"/>
    </location>
</feature>
<dbReference type="InterPro" id="IPR005865">
    <property type="entry name" value="THM_MeTrfase_su_C"/>
</dbReference>
<evidence type="ECO:0000256" key="14">
    <source>
        <dbReference type="ARBA" id="ARBA00022994"/>
    </source>
</evidence>
<dbReference type="EMBL" id="PGCL01000001">
    <property type="protein sequence ID" value="TAJ45228.1"/>
    <property type="molecule type" value="Genomic_DNA"/>
</dbReference>
<comment type="subunit">
    <text evidence="5 19">The complex is composed of 8 subunits; MtrA, MtrB, MtrC, MtrD, MtrE, MtrF, MtrG and MtrH.</text>
</comment>
<evidence type="ECO:0000256" key="5">
    <source>
        <dbReference type="ARBA" id="ARBA00011616"/>
    </source>
</evidence>
<dbReference type="PIRSF" id="PIRSF006530">
    <property type="entry name" value="MtrC"/>
    <property type="match status" value="1"/>
</dbReference>
<reference evidence="20 21" key="1">
    <citation type="submission" date="2017-11" db="EMBL/GenBank/DDBJ databases">
        <title>Isolation and Characterization of Methanofollis Species from Methane Seep Offshore SW Taiwan.</title>
        <authorList>
            <person name="Teng N.-H."/>
            <person name="Lai M.-C."/>
            <person name="Chen S.-C."/>
        </authorList>
    </citation>
    <scope>NUCLEOTIDE SEQUENCE [LARGE SCALE GENOMIC DNA]</scope>
    <source>
        <strain evidence="20 21">FWC-SCC2</strain>
    </source>
</reference>
<evidence type="ECO:0000313" key="20">
    <source>
        <dbReference type="EMBL" id="TAJ45228.1"/>
    </source>
</evidence>
<dbReference type="GO" id="GO:0032259">
    <property type="term" value="P:methylation"/>
    <property type="evidence" value="ECO:0007669"/>
    <property type="project" value="UniProtKB-KW"/>
</dbReference>
<keyword evidence="13 19" id="KW-1133">Transmembrane helix</keyword>
<dbReference type="EC" id="7.2.1.4" evidence="18 19"/>
<evidence type="ECO:0000256" key="12">
    <source>
        <dbReference type="ARBA" id="ARBA00022967"/>
    </source>
</evidence>
<evidence type="ECO:0000256" key="4">
    <source>
        <dbReference type="ARBA" id="ARBA00007607"/>
    </source>
</evidence>
<evidence type="ECO:0000256" key="7">
    <source>
        <dbReference type="ARBA" id="ARBA00022475"/>
    </source>
</evidence>
<evidence type="ECO:0000256" key="16">
    <source>
        <dbReference type="ARBA" id="ARBA00029817"/>
    </source>
</evidence>
<protein>
    <recommendedName>
        <fullName evidence="6 19">Tetrahydromethanopterin S-methyltransferase subunit C</fullName>
        <ecNumber evidence="18 19">7.2.1.4</ecNumber>
    </recommendedName>
    <alternativeName>
        <fullName evidence="16 19">N5-methyltetrahydromethanopterin--coenzyme M methyltransferase subunit C</fullName>
    </alternativeName>
</protein>
<evidence type="ECO:0000256" key="3">
    <source>
        <dbReference type="ARBA" id="ARBA00004839"/>
    </source>
</evidence>
<dbReference type="GO" id="GO:0019386">
    <property type="term" value="P:methanogenesis, from carbon dioxide"/>
    <property type="evidence" value="ECO:0007669"/>
    <property type="project" value="UniProtKB-UniRule"/>
</dbReference>
<comment type="pathway">
    <text evidence="3 19">One-carbon metabolism; methanogenesis from CO(2); methyl-coenzyme M from 5,10-methylene-5,6,7,8-tetrahydromethanopterin: step 2/2.</text>
</comment>
<gene>
    <name evidence="19" type="primary">mtrC</name>
    <name evidence="20" type="ORF">CUJ86_00280</name>
</gene>
<keyword evidence="11 19" id="KW-0812">Transmembrane</keyword>
<evidence type="ECO:0000256" key="9">
    <source>
        <dbReference type="ARBA" id="ARBA00022603"/>
    </source>
</evidence>
<dbReference type="NCBIfam" id="TIGR01148">
    <property type="entry name" value="mtrC"/>
    <property type="match status" value="1"/>
</dbReference>
<dbReference type="GO" id="GO:0005886">
    <property type="term" value="C:plasma membrane"/>
    <property type="evidence" value="ECO:0007669"/>
    <property type="project" value="UniProtKB-SubCell"/>
</dbReference>
<dbReference type="Proteomes" id="UP000292580">
    <property type="component" value="Unassembled WGS sequence"/>
</dbReference>
<evidence type="ECO:0000256" key="8">
    <source>
        <dbReference type="ARBA" id="ARBA00022563"/>
    </source>
</evidence>
<feature type="transmembrane region" description="Helical" evidence="19">
    <location>
        <begin position="98"/>
        <end position="119"/>
    </location>
</feature>
<dbReference type="Pfam" id="PF04211">
    <property type="entry name" value="MtrC"/>
    <property type="match status" value="1"/>
</dbReference>
<feature type="transmembrane region" description="Helical" evidence="19">
    <location>
        <begin position="139"/>
        <end position="159"/>
    </location>
</feature>
<evidence type="ECO:0000256" key="6">
    <source>
        <dbReference type="ARBA" id="ARBA00015131"/>
    </source>
</evidence>
<comment type="catalytic activity">
    <reaction evidence="17 19">
        <text>5-methyl-5,6,7,8-tetrahydromethanopterin + coenzyme M + 2 Na(+)(in) = 5,6,7,8-tetrahydromethanopterin + methyl-coenzyme M + 2 Na(+)(out)</text>
        <dbReference type="Rhea" id="RHEA:53492"/>
        <dbReference type="ChEBI" id="CHEBI:29101"/>
        <dbReference type="ChEBI" id="CHEBI:58103"/>
        <dbReference type="ChEBI" id="CHEBI:58116"/>
        <dbReference type="ChEBI" id="CHEBI:58286"/>
        <dbReference type="ChEBI" id="CHEBI:58319"/>
        <dbReference type="EC" id="7.2.1.4"/>
    </reaction>
</comment>
<evidence type="ECO:0000256" key="13">
    <source>
        <dbReference type="ARBA" id="ARBA00022989"/>
    </source>
</evidence>
<evidence type="ECO:0000256" key="1">
    <source>
        <dbReference type="ARBA" id="ARBA00002533"/>
    </source>
</evidence>
<sequence length="286" mass="29775">MSVQITASEGGIPHDTLMAVGLIGSIVCLYLTYLNGATGTDVFSFFGGLAAVFALIWGTDTIKHLCSYGIGTGVPSAGMIAFGTGVIAMLLATQFDGMYLAPIMAVVIGAIVGFVAGFLANNVMNMNIPVMIRSLTEMAIIGAIVIMGLTAVMAGGFGFDALSVTMVQILGPLEATSYASSLLGGCLIAVAFMLGGIALQHPFNACLGPGEQQDRTLMLAAECGFLSMIVVAAISFAFVSMFAAVISLIVAIAGWYYTYAKYIELSRRDAYAWLNAKPILEPKGEA</sequence>
<keyword evidence="21" id="KW-1185">Reference proteome</keyword>
<feature type="transmembrane region" description="Helical" evidence="19">
    <location>
        <begin position="219"/>
        <end position="236"/>
    </location>
</feature>
<comment type="subcellular location">
    <subcellularLocation>
        <location evidence="2 19">Cell membrane</location>
        <topology evidence="2 19">Multi-pass membrane protein</topology>
    </subcellularLocation>
</comment>
<evidence type="ECO:0000256" key="15">
    <source>
        <dbReference type="ARBA" id="ARBA00023136"/>
    </source>
</evidence>
<evidence type="ECO:0000256" key="18">
    <source>
        <dbReference type="ARBA" id="ARBA00044970"/>
    </source>
</evidence>
<evidence type="ECO:0000256" key="17">
    <source>
        <dbReference type="ARBA" id="ARBA00044880"/>
    </source>
</evidence>
<dbReference type="RefSeq" id="WP_130645568.1">
    <property type="nucleotide sequence ID" value="NZ_PGCL01000001.1"/>
</dbReference>
<dbReference type="GO" id="GO:0030269">
    <property type="term" value="F:tetrahydromethanopterin S-methyltransferase activity"/>
    <property type="evidence" value="ECO:0007669"/>
    <property type="project" value="UniProtKB-UniRule"/>
</dbReference>
<dbReference type="AlphaFoldDB" id="A0A483CQY7"/>
<keyword evidence="8 19" id="KW-0554">One-carbon metabolism</keyword>
<evidence type="ECO:0000256" key="19">
    <source>
        <dbReference type="HAMAP-Rule" id="MF_01096"/>
    </source>
</evidence>
<keyword evidence="12 19" id="KW-1278">Translocase</keyword>
<comment type="similarity">
    <text evidence="4 19">Belongs to the MtrC family.</text>
</comment>
<keyword evidence="7 19" id="KW-1003">Cell membrane</keyword>
<proteinExistence type="inferred from homology"/>
<dbReference type="HAMAP" id="MF_01096">
    <property type="entry name" value="MtrC"/>
    <property type="match status" value="1"/>
</dbReference>
<keyword evidence="15 19" id="KW-0472">Membrane</keyword>
<keyword evidence="14 19" id="KW-0484">Methanogenesis</keyword>
<dbReference type="OrthoDB" id="60591at2157"/>
<organism evidence="20 21">
    <name type="scientific">Methanofollis fontis</name>
    <dbReference type="NCBI Taxonomy" id="2052832"/>
    <lineage>
        <taxon>Archaea</taxon>
        <taxon>Methanobacteriati</taxon>
        <taxon>Methanobacteriota</taxon>
        <taxon>Stenosarchaea group</taxon>
        <taxon>Methanomicrobia</taxon>
        <taxon>Methanomicrobiales</taxon>
        <taxon>Methanomicrobiaceae</taxon>
        <taxon>Methanofollis</taxon>
    </lineage>
</organism>
<keyword evidence="9 19" id="KW-0489">Methyltransferase</keyword>
<evidence type="ECO:0000256" key="11">
    <source>
        <dbReference type="ARBA" id="ARBA00022692"/>
    </source>
</evidence>
<dbReference type="GO" id="GO:0006730">
    <property type="term" value="P:one-carbon metabolic process"/>
    <property type="evidence" value="ECO:0007669"/>
    <property type="project" value="UniProtKB-UniRule"/>
</dbReference>
<dbReference type="UniPathway" id="UPA00640">
    <property type="reaction ID" value="UER00698"/>
</dbReference>
<feature type="transmembrane region" description="Helical" evidence="19">
    <location>
        <begin position="179"/>
        <end position="199"/>
    </location>
</feature>
<keyword evidence="10 19" id="KW-0808">Transferase</keyword>
<accession>A0A483CQY7</accession>
<comment type="function">
    <text evidence="1 19">Part of a complex that catalyzes the formation of methyl-coenzyme M and tetrahydromethanopterin from coenzyme M and methyl-tetrahydromethanopterin. This is an energy-conserving, sodium-ion translocating step.</text>
</comment>
<name>A0A483CQY7_9EURY</name>
<feature type="transmembrane region" description="Helical" evidence="19">
    <location>
        <begin position="70"/>
        <end position="92"/>
    </location>
</feature>
<evidence type="ECO:0000313" key="21">
    <source>
        <dbReference type="Proteomes" id="UP000292580"/>
    </source>
</evidence>